<protein>
    <submittedName>
        <fullName evidence="4">Uncharacterized protein</fullName>
    </submittedName>
</protein>
<feature type="transmembrane region" description="Helical" evidence="2">
    <location>
        <begin position="610"/>
        <end position="633"/>
    </location>
</feature>
<feature type="signal peptide" evidence="3">
    <location>
        <begin position="1"/>
        <end position="27"/>
    </location>
</feature>
<keyword evidence="2" id="KW-0472">Membrane</keyword>
<reference evidence="4 5" key="1">
    <citation type="submission" date="2021-03" db="EMBL/GenBank/DDBJ databases">
        <title>Leishmania (Mundinia) martiniquensis Genome sequencing and assembly.</title>
        <authorList>
            <person name="Almutairi H."/>
            <person name="Gatherer D."/>
        </authorList>
    </citation>
    <scope>NUCLEOTIDE SEQUENCE [LARGE SCALE GENOMIC DNA]</scope>
    <source>
        <strain evidence="4">LSCM1</strain>
    </source>
</reference>
<feature type="transmembrane region" description="Helical" evidence="2">
    <location>
        <begin position="740"/>
        <end position="762"/>
    </location>
</feature>
<dbReference type="GeneID" id="92517940"/>
<evidence type="ECO:0000256" key="2">
    <source>
        <dbReference type="SAM" id="Phobius"/>
    </source>
</evidence>
<dbReference type="EMBL" id="JAFEUZ010000003">
    <property type="protein sequence ID" value="KAG5487722.1"/>
    <property type="molecule type" value="Genomic_DNA"/>
</dbReference>
<sequence>MPSSSLVAKRRLWLISFTLLLLLAGRAARGASSAGDEGIEYESKTNSTDAAAHDTDSCIDGSGVQTSRAADLPTCQELYTKRAISAAPLLTGDCVLPHLSKRLSGKRRDDLIRRAASAEAAAVIFTWHVGPRTPAQQAPLHSALHSYFMNTSIVVQEELRTDAGTARRVRDYNALYLKKGHAAARSSAAGRYRGSADVRSESHSSSVQRGRRGRGASSLSFMEPVCTAAQSVISAVAALVDISGVGHYVQCAATEVMANLRAFAWRNTSAWVQLFLRRRVVLRFPIGLWAGAAGAADAAAAADVEDRASAGGSSRTGESSTPPSPMLSRLAMSTDGALSLLRLISFPPVVQLTPASAVSDPSLKSGTASFVCALPAVHAASLLLEEDAAARMREAQQAAAAAGVTVSTMGKPHRARSGSSPSSLSPQAWMLSKVRGAAHLTARLLVGMNRDDDAAAAAAAAAWSRAASISATDGVSRSAAVAAAREFSARVREELGPHQDSRESVLPIVLQQMLGRRTMHTHVQLVEEEVAGEERVRFFMQWEASLPAGTPMCLALAALPPSSSHMGTAAPGGLPVSLAETCSFDTVWLQLLILAWVVWQLERRVAQSTLVLHLATGLTGMLLLLLLLLWYMIRRVQGTFLQLILLAIALLLGGSTALMDGLVDVVRGIHSLLLYLSESAHGGVVDGEVSFATINGLFVIGAGSLLVIGAGSGIVLNWLVPPAVLRATTFWCVRGLLLALWALCVLRNAEATAVAVLLWALWKLRPLARVLSRCTSPFESSKSLVQQGNDPLDEVPYDARQARGYVKPLAVSSYASLRTSEARLKRYEEEGAECTRRALEKLAAHLRASPGRYAMRLRDPNGVQQWAGAASTDTDEEAGE</sequence>
<keyword evidence="2" id="KW-0812">Transmembrane</keyword>
<feature type="transmembrane region" description="Helical" evidence="2">
    <location>
        <begin position="697"/>
        <end position="720"/>
    </location>
</feature>
<dbReference type="KEGG" id="lmat:92517940"/>
<comment type="caution">
    <text evidence="4">The sequence shown here is derived from an EMBL/GenBank/DDBJ whole genome shotgun (WGS) entry which is preliminary data.</text>
</comment>
<gene>
    <name evidence="4" type="ORF">LSCM1_08087</name>
</gene>
<feature type="compositionally biased region" description="Polar residues" evidence="1">
    <location>
        <begin position="311"/>
        <end position="321"/>
    </location>
</feature>
<keyword evidence="2" id="KW-1133">Transmembrane helix</keyword>
<feature type="region of interest" description="Disordered" evidence="1">
    <location>
        <begin position="307"/>
        <end position="326"/>
    </location>
</feature>
<dbReference type="OrthoDB" id="267798at2759"/>
<evidence type="ECO:0000313" key="4">
    <source>
        <dbReference type="EMBL" id="KAG5487722.1"/>
    </source>
</evidence>
<feature type="transmembrane region" description="Helical" evidence="2">
    <location>
        <begin position="640"/>
        <end position="659"/>
    </location>
</feature>
<evidence type="ECO:0000256" key="1">
    <source>
        <dbReference type="SAM" id="MobiDB-lite"/>
    </source>
</evidence>
<evidence type="ECO:0000313" key="5">
    <source>
        <dbReference type="Proteomes" id="UP000673552"/>
    </source>
</evidence>
<feature type="region of interest" description="Disordered" evidence="1">
    <location>
        <begin position="194"/>
        <end position="215"/>
    </location>
</feature>
<organism evidence="4 5">
    <name type="scientific">Leishmania martiniquensis</name>
    <dbReference type="NCBI Taxonomy" id="1580590"/>
    <lineage>
        <taxon>Eukaryota</taxon>
        <taxon>Discoba</taxon>
        <taxon>Euglenozoa</taxon>
        <taxon>Kinetoplastea</taxon>
        <taxon>Metakinetoplastina</taxon>
        <taxon>Trypanosomatida</taxon>
        <taxon>Trypanosomatidae</taxon>
        <taxon>Leishmaniinae</taxon>
        <taxon>Leishmania</taxon>
    </lineage>
</organism>
<proteinExistence type="predicted"/>
<feature type="region of interest" description="Disordered" evidence="1">
    <location>
        <begin position="403"/>
        <end position="424"/>
    </location>
</feature>
<feature type="chain" id="PRO_5032846761" evidence="3">
    <location>
        <begin position="28"/>
        <end position="880"/>
    </location>
</feature>
<evidence type="ECO:0000256" key="3">
    <source>
        <dbReference type="SAM" id="SignalP"/>
    </source>
</evidence>
<dbReference type="AlphaFoldDB" id="A0A836GT63"/>
<keyword evidence="3" id="KW-0732">Signal</keyword>
<keyword evidence="5" id="KW-1185">Reference proteome</keyword>
<dbReference type="Proteomes" id="UP000673552">
    <property type="component" value="Chromosome 3"/>
</dbReference>
<feature type="region of interest" description="Disordered" evidence="1">
    <location>
        <begin position="34"/>
        <end position="54"/>
    </location>
</feature>
<accession>A0A836GT63</accession>
<dbReference type="RefSeq" id="XP_067181533.1">
    <property type="nucleotide sequence ID" value="XM_067325428.1"/>
</dbReference>
<name>A0A836GT63_9TRYP</name>